<comment type="caution">
    <text evidence="7">The sequence shown here is derived from an EMBL/GenBank/DDBJ whole genome shotgun (WGS) entry which is preliminary data.</text>
</comment>
<reference evidence="7 8" key="1">
    <citation type="submission" date="2014-09" db="EMBL/GenBank/DDBJ databases">
        <title>Genome sequence of Sinomonas sp. MUSC 117.</title>
        <authorList>
            <person name="Lee L.-H."/>
        </authorList>
    </citation>
    <scope>NUCLEOTIDE SEQUENCE [LARGE SCALE GENOMIC DNA]</scope>
    <source>
        <strain evidence="7 8">MUSC 117</strain>
    </source>
</reference>
<keyword evidence="5" id="KW-0456">Lyase</keyword>
<dbReference type="AlphaFoldDB" id="A0A0B2AIR9"/>
<dbReference type="EC" id="4.2.1.79" evidence="4"/>
<feature type="non-terminal residue" evidence="7">
    <location>
        <position position="283"/>
    </location>
</feature>
<dbReference type="STRING" id="1338436.LK10_10515"/>
<evidence type="ECO:0000313" key="8">
    <source>
        <dbReference type="Proteomes" id="UP000030982"/>
    </source>
</evidence>
<protein>
    <recommendedName>
        <fullName evidence="4">2-methylcitrate dehydratase</fullName>
        <ecNumber evidence="4">4.2.1.79</ecNumber>
    </recommendedName>
</protein>
<dbReference type="InterPro" id="IPR036148">
    <property type="entry name" value="MmgE/PrpD_sf"/>
</dbReference>
<dbReference type="SUPFAM" id="SSF103378">
    <property type="entry name" value="2-methylcitrate dehydratase PrpD"/>
    <property type="match status" value="1"/>
</dbReference>
<dbReference type="InterPro" id="IPR045336">
    <property type="entry name" value="MmgE_PrpD_N"/>
</dbReference>
<comment type="catalytic activity">
    <reaction evidence="1">
        <text>(2S,3S)-2-methylcitrate = 2-methyl-cis-aconitate + H2O</text>
        <dbReference type="Rhea" id="RHEA:17725"/>
        <dbReference type="ChEBI" id="CHEBI:15377"/>
        <dbReference type="ChEBI" id="CHEBI:57872"/>
        <dbReference type="ChEBI" id="CHEBI:58853"/>
        <dbReference type="EC" id="4.2.1.79"/>
    </reaction>
</comment>
<accession>A0A0B2AIR9</accession>
<evidence type="ECO:0000256" key="2">
    <source>
        <dbReference type="ARBA" id="ARBA00006174"/>
    </source>
</evidence>
<dbReference type="InterPro" id="IPR042183">
    <property type="entry name" value="MmgE/PrpD_sf_1"/>
</dbReference>
<comment type="similarity">
    <text evidence="2">Belongs to the PrpD family.</text>
</comment>
<feature type="domain" description="MmgE/PrpD N-terminal" evidence="6">
    <location>
        <begin position="21"/>
        <end position="266"/>
    </location>
</feature>
<dbReference type="InterPro" id="IPR005656">
    <property type="entry name" value="MmgE_PrpD"/>
</dbReference>
<dbReference type="Pfam" id="PF03972">
    <property type="entry name" value="MmgE_PrpD_N"/>
    <property type="match status" value="1"/>
</dbReference>
<evidence type="ECO:0000256" key="5">
    <source>
        <dbReference type="ARBA" id="ARBA00023239"/>
    </source>
</evidence>
<sequence>MVELHKVRVHRSEENLPRQGQLAYRIAQVAADPVEVAPEVAEMVINRIIDNASVAIASLNRAPIVAARAQALAHAPSSGGRGALLYGIGDRVSPEWAAWANGVAVRELDYHDTFLAAEYSHPGDNIPPILAVAQHVGSTGRDLVRGIATGYEIQVDLVKAISLHAHKIDHVAHLGPSAAAGIGTLLGLDVETVFQAVGQALHTTTATRQSRKGEISTWKAYAPAFAGKMAVEAVDRAMRGQTSPVPIYEGEDGVIAWLLDGPDAEYEVPLPAHGEAKRAILDT</sequence>
<evidence type="ECO:0000313" key="7">
    <source>
        <dbReference type="EMBL" id="KHL03178.1"/>
    </source>
</evidence>
<gene>
    <name evidence="7" type="ORF">LK10_10515</name>
</gene>
<organism evidence="7 8">
    <name type="scientific">Sinomonas humi</name>
    <dbReference type="NCBI Taxonomy" id="1338436"/>
    <lineage>
        <taxon>Bacteria</taxon>
        <taxon>Bacillati</taxon>
        <taxon>Actinomycetota</taxon>
        <taxon>Actinomycetes</taxon>
        <taxon>Micrococcales</taxon>
        <taxon>Micrococcaceae</taxon>
        <taxon>Sinomonas</taxon>
    </lineage>
</organism>
<dbReference type="Proteomes" id="UP000030982">
    <property type="component" value="Unassembled WGS sequence"/>
</dbReference>
<evidence type="ECO:0000259" key="6">
    <source>
        <dbReference type="Pfam" id="PF03972"/>
    </source>
</evidence>
<proteinExistence type="inferred from homology"/>
<dbReference type="Gene3D" id="1.10.4100.10">
    <property type="entry name" value="2-methylcitrate dehydratase PrpD"/>
    <property type="match status" value="1"/>
</dbReference>
<dbReference type="PANTHER" id="PTHR16943">
    <property type="entry name" value="2-METHYLCITRATE DEHYDRATASE-RELATED"/>
    <property type="match status" value="1"/>
</dbReference>
<dbReference type="RefSeq" id="WP_043123209.1">
    <property type="nucleotide sequence ID" value="NZ_JTDL01000104.1"/>
</dbReference>
<evidence type="ECO:0000256" key="1">
    <source>
        <dbReference type="ARBA" id="ARBA00000096"/>
    </source>
</evidence>
<name>A0A0B2AIR9_9MICC</name>
<evidence type="ECO:0000256" key="4">
    <source>
        <dbReference type="ARBA" id="ARBA00013124"/>
    </source>
</evidence>
<dbReference type="GO" id="GO:0047547">
    <property type="term" value="F:2-methylcitrate dehydratase activity"/>
    <property type="evidence" value="ECO:0007669"/>
    <property type="project" value="UniProtKB-EC"/>
</dbReference>
<dbReference type="FunFam" id="1.10.4100.10:FF:000003">
    <property type="entry name" value="2-methylcitrate dehydratase 1"/>
    <property type="match status" value="1"/>
</dbReference>
<dbReference type="EMBL" id="JTDL01000104">
    <property type="protein sequence ID" value="KHL03178.1"/>
    <property type="molecule type" value="Genomic_DNA"/>
</dbReference>
<evidence type="ECO:0000256" key="3">
    <source>
        <dbReference type="ARBA" id="ARBA00011245"/>
    </source>
</evidence>
<dbReference type="PANTHER" id="PTHR16943:SF8">
    <property type="entry name" value="2-METHYLCITRATE DEHYDRATASE"/>
    <property type="match status" value="1"/>
</dbReference>
<keyword evidence="8" id="KW-1185">Reference proteome</keyword>
<comment type="subunit">
    <text evidence="3">Monomer.</text>
</comment>